<dbReference type="InterPro" id="IPR009286">
    <property type="entry name" value="Ins_P5_2-kin"/>
</dbReference>
<dbReference type="GO" id="GO:0005524">
    <property type="term" value="F:ATP binding"/>
    <property type="evidence" value="ECO:0007669"/>
    <property type="project" value="UniProtKB-KW"/>
</dbReference>
<gene>
    <name evidence="11" type="ORF">ACRE_002700</name>
</gene>
<dbReference type="EC" id="2.7.1.158" evidence="3 9"/>
<reference evidence="12" key="1">
    <citation type="journal article" date="2014" name="Genome Announc.">
        <title>Genome sequence and annotation of Acremonium chrysogenum, producer of the beta-lactam antibiotic cephalosporin C.</title>
        <authorList>
            <person name="Terfehr D."/>
            <person name="Dahlmann T.A."/>
            <person name="Specht T."/>
            <person name="Zadra I."/>
            <person name="Kuernsteiner H."/>
            <person name="Kueck U."/>
        </authorList>
    </citation>
    <scope>NUCLEOTIDE SEQUENCE [LARGE SCALE GENOMIC DNA]</scope>
    <source>
        <strain evidence="12">ATCC 11550 / CBS 779.69 / DSM 880 / IAM 14645 / JCM 23072 / IMI 49137</strain>
    </source>
</reference>
<dbReference type="GO" id="GO:0032958">
    <property type="term" value="P:inositol phosphate biosynthetic process"/>
    <property type="evidence" value="ECO:0007669"/>
    <property type="project" value="TreeGrafter"/>
</dbReference>
<keyword evidence="5 9" id="KW-0808">Transferase</keyword>
<proteinExistence type="inferred from homology"/>
<feature type="region of interest" description="Disordered" evidence="10">
    <location>
        <begin position="1"/>
        <end position="33"/>
    </location>
</feature>
<dbReference type="GO" id="GO:0005634">
    <property type="term" value="C:nucleus"/>
    <property type="evidence" value="ECO:0007669"/>
    <property type="project" value="TreeGrafter"/>
</dbReference>
<feature type="compositionally biased region" description="Pro residues" evidence="10">
    <location>
        <begin position="1"/>
        <end position="12"/>
    </location>
</feature>
<dbReference type="PANTHER" id="PTHR14456:SF2">
    <property type="entry name" value="INOSITOL-PENTAKISPHOSPHATE 2-KINASE"/>
    <property type="match status" value="1"/>
</dbReference>
<dbReference type="HOGENOM" id="CLU_031304_1_0_1"/>
<dbReference type="AlphaFoldDB" id="A0A086THX3"/>
<organism evidence="11 12">
    <name type="scientific">Hapsidospora chrysogenum (strain ATCC 11550 / CBS 779.69 / DSM 880 / IAM 14645 / JCM 23072 / IMI 49137)</name>
    <name type="common">Acremonium chrysogenum</name>
    <dbReference type="NCBI Taxonomy" id="857340"/>
    <lineage>
        <taxon>Eukaryota</taxon>
        <taxon>Fungi</taxon>
        <taxon>Dikarya</taxon>
        <taxon>Ascomycota</taxon>
        <taxon>Pezizomycotina</taxon>
        <taxon>Sordariomycetes</taxon>
        <taxon>Hypocreomycetidae</taxon>
        <taxon>Hypocreales</taxon>
        <taxon>Bionectriaceae</taxon>
        <taxon>Hapsidospora</taxon>
    </lineage>
</organism>
<evidence type="ECO:0000256" key="3">
    <source>
        <dbReference type="ARBA" id="ARBA00012023"/>
    </source>
</evidence>
<accession>A0A086THX3</accession>
<protein>
    <recommendedName>
        <fullName evidence="4 9">Inositol-pentakisphosphate 2-kinase</fullName>
        <ecNumber evidence="3 9">2.7.1.158</ecNumber>
    </recommendedName>
</protein>
<keyword evidence="8 9" id="KW-0067">ATP-binding</keyword>
<comment type="similarity">
    <text evidence="2">Belongs to the IPK1 type 1 family.</text>
</comment>
<dbReference type="OrthoDB" id="272370at2759"/>
<evidence type="ECO:0000256" key="9">
    <source>
        <dbReference type="RuleBase" id="RU364126"/>
    </source>
</evidence>
<evidence type="ECO:0000256" key="7">
    <source>
        <dbReference type="ARBA" id="ARBA00022777"/>
    </source>
</evidence>
<evidence type="ECO:0000256" key="2">
    <source>
        <dbReference type="ARBA" id="ARBA00008305"/>
    </source>
</evidence>
<keyword evidence="7 9" id="KW-0418">Kinase</keyword>
<evidence type="ECO:0000256" key="4">
    <source>
        <dbReference type="ARBA" id="ARBA00014846"/>
    </source>
</evidence>
<comment type="catalytic activity">
    <reaction evidence="9">
        <text>1D-myo-inositol 1,3,4,5,6-pentakisphosphate + ATP = 1D-myo-inositol hexakisphosphate + ADP + H(+)</text>
        <dbReference type="Rhea" id="RHEA:20313"/>
        <dbReference type="ChEBI" id="CHEBI:15378"/>
        <dbReference type="ChEBI" id="CHEBI:30616"/>
        <dbReference type="ChEBI" id="CHEBI:57733"/>
        <dbReference type="ChEBI" id="CHEBI:58130"/>
        <dbReference type="ChEBI" id="CHEBI:456216"/>
        <dbReference type="EC" id="2.7.1.158"/>
    </reaction>
</comment>
<sequence>MAWEKSPPPPKPASSALNAAARDGRRSPISSSSADQRYLSSKCFAYAVRGNEPWISCQDMDNLKHVTAGNGLAKNGDLCDRRFKVLPKGCKLGKFVGEGAANAVFEFHLPDGTHLYHQNTRLLLRVAKKPVQDDRPKFNYIEQERYYRTRIRPILGPHVLHQELVIIRDSGIIGAINGYLTRNDKKRKPKFMGTTVDQSDWGFLVEDMRPDGEQVPYTPSIHHATENDLLVEFKPKWLSQSPSAPKNAIRCRQCAKELYSYVMEPDLEKPTPTMAKPCPLTLGRDDGNRVRTESAHRLLPLLDTLENSEHLSATLDVLRDEAAFKQLRSAQEENDRVGPLNADKSDANFSLAMTLRDCTCFAQISRRANPSRKSAQPLKIRFGDFDMKSPSFRLDYWRGVEEELIRGGFYTADWLYYAGSYYRPPTKCVLELSNTRRQGLPEVTHIHDIRADTKPTIGSTAVYQGQKIYNVNTDAVKLQKCLEAHKTAAPGPTADEEKRLKIRSSGVK</sequence>
<comment type="function">
    <text evidence="9">Phosphorylates Ins(1,3,4,5,6)P5 at position 2 to form Ins(1,2,3,4,5,6)P6 (InsP6 or phytate).</text>
</comment>
<comment type="domain">
    <text evidence="9">The EXKPK motif is conserved in inositol-pentakisphosphate 2-kinases of both family 1 and 2.</text>
</comment>
<dbReference type="GO" id="GO:0035299">
    <property type="term" value="F:inositol-1,3,4,5,6-pentakisphosphate 2-kinase activity"/>
    <property type="evidence" value="ECO:0007669"/>
    <property type="project" value="UniProtKB-EC"/>
</dbReference>
<evidence type="ECO:0000256" key="1">
    <source>
        <dbReference type="ARBA" id="ARBA00003979"/>
    </source>
</evidence>
<comment type="caution">
    <text evidence="11">The sequence shown here is derived from an EMBL/GenBank/DDBJ whole genome shotgun (WGS) entry which is preliminary data.</text>
</comment>
<dbReference type="STRING" id="857340.A0A086THX3"/>
<evidence type="ECO:0000313" key="12">
    <source>
        <dbReference type="Proteomes" id="UP000029964"/>
    </source>
</evidence>
<evidence type="ECO:0000256" key="6">
    <source>
        <dbReference type="ARBA" id="ARBA00022741"/>
    </source>
</evidence>
<dbReference type="PANTHER" id="PTHR14456">
    <property type="entry name" value="INOSITOL POLYPHOSPHATE KINASE 1"/>
    <property type="match status" value="1"/>
</dbReference>
<evidence type="ECO:0000256" key="8">
    <source>
        <dbReference type="ARBA" id="ARBA00022840"/>
    </source>
</evidence>
<feature type="region of interest" description="Disordered" evidence="10">
    <location>
        <begin position="487"/>
        <end position="508"/>
    </location>
</feature>
<dbReference type="EMBL" id="JPKY01000001">
    <property type="protein sequence ID" value="KFH48955.1"/>
    <property type="molecule type" value="Genomic_DNA"/>
</dbReference>
<dbReference type="Pfam" id="PF06090">
    <property type="entry name" value="Ins_P5_2-kin"/>
    <property type="match status" value="1"/>
</dbReference>
<name>A0A086THX3_HAPC1</name>
<comment type="function">
    <text evidence="1">Has kinase activity and phosphorylates inositol-1,3,4,5,6-pentakisphosphate (Ins(1,3,4,5,6)P5) to produce 1,2,3,4,5,6-hexakisphosphate (InsP6), also known as phytate.</text>
</comment>
<keyword evidence="12" id="KW-1185">Reference proteome</keyword>
<evidence type="ECO:0000313" key="11">
    <source>
        <dbReference type="EMBL" id="KFH48955.1"/>
    </source>
</evidence>
<evidence type="ECO:0000256" key="10">
    <source>
        <dbReference type="SAM" id="MobiDB-lite"/>
    </source>
</evidence>
<dbReference type="Proteomes" id="UP000029964">
    <property type="component" value="Unassembled WGS sequence"/>
</dbReference>
<evidence type="ECO:0000256" key="5">
    <source>
        <dbReference type="ARBA" id="ARBA00022679"/>
    </source>
</evidence>
<keyword evidence="6 9" id="KW-0547">Nucleotide-binding</keyword>